<feature type="domain" description="Lantibiotic biosynthesis protein dehydration" evidence="1">
    <location>
        <begin position="111"/>
        <end position="469"/>
    </location>
</feature>
<name>J8E7L3_BACCE</name>
<dbReference type="EMBL" id="AHEU01000043">
    <property type="protein sequence ID" value="EJR26934.1"/>
    <property type="molecule type" value="Genomic_DNA"/>
</dbReference>
<dbReference type="EMBL" id="AHEU01000045">
    <property type="protein sequence ID" value="EJR26738.1"/>
    <property type="molecule type" value="Genomic_DNA"/>
</dbReference>
<dbReference type="Pfam" id="PF13575">
    <property type="entry name" value="DUF4135"/>
    <property type="match status" value="1"/>
</dbReference>
<evidence type="ECO:0000313" key="2">
    <source>
        <dbReference type="EMBL" id="EJR26738.1"/>
    </source>
</evidence>
<sequence length="537" mass="62340">MLKYDVEPLRRLLLEKILIQQFSSLKDLLQQNTSPYITTSAQEQIIQQFAIHMDWMVIPTIAKEVNFSRHESNHTTRVLKRDGYQQFISKHPEYIKSLFNDKYNGLFNDLVIRANRIIEHIALCLKRIQNDWQQICRSFFLNKESSISSIDIFAGDPHAGKNTVIIELTDQTAFVYKPVSVVLDNVLQGIIEWTNGSEGPPLKTVNSIVRNGYGYFEFIKNDSKCVTQEEVIRFHKCLGKHLALDCALGTVDGHMENIIAVKDTPYRVDLETGFHTVNSYQKEKFSAIEQTGLLINITKMPSNWPIVSGIQAGTIPRLSFFAPFVINDGTDNMEVQYRRNSRGKVTNRIYFMNSLVHPEDYIDDITDGFNMMYKWITTNKEELFKLVEERVFKSQAISRHLFRATAFYSLLTRRLFLPEVRQTGNLRDQLQDATNLLENPKSKLEPLKEEFKLFHEFRDILNFDIPYFYRPLETNNICASDGNTFHNFFDSNILDDLRTRLEIFELSLKDNHKAIIECLSSTKNNKSNSYSSNNPVY</sequence>
<evidence type="ECO:0000259" key="1">
    <source>
        <dbReference type="Pfam" id="PF13575"/>
    </source>
</evidence>
<dbReference type="AlphaFoldDB" id="J8E7L3"/>
<dbReference type="InterPro" id="IPR025410">
    <property type="entry name" value="Lant_dehyd"/>
</dbReference>
<comment type="caution">
    <text evidence="3">The sequence shown here is derived from an EMBL/GenBank/DDBJ whole genome shotgun (WGS) entry which is preliminary data.</text>
</comment>
<organism evidence="3 4">
    <name type="scientific">Bacillus cereus VD048</name>
    <dbReference type="NCBI Taxonomy" id="1053226"/>
    <lineage>
        <taxon>Bacteria</taxon>
        <taxon>Bacillati</taxon>
        <taxon>Bacillota</taxon>
        <taxon>Bacilli</taxon>
        <taxon>Bacillales</taxon>
        <taxon>Bacillaceae</taxon>
        <taxon>Bacillus</taxon>
        <taxon>Bacillus cereus group</taxon>
    </lineage>
</organism>
<accession>J8E7L3</accession>
<evidence type="ECO:0000313" key="4">
    <source>
        <dbReference type="Proteomes" id="UP000006960"/>
    </source>
</evidence>
<dbReference type="RefSeq" id="WP_002166772.1">
    <property type="nucleotide sequence ID" value="NZ_JH792313.1"/>
</dbReference>
<evidence type="ECO:0000313" key="3">
    <source>
        <dbReference type="EMBL" id="EJR26934.1"/>
    </source>
</evidence>
<dbReference type="Proteomes" id="UP000006960">
    <property type="component" value="Unassembled WGS sequence"/>
</dbReference>
<dbReference type="PATRIC" id="fig|1053226.3.peg.5165"/>
<protein>
    <recommendedName>
        <fullName evidence="1">Lantibiotic biosynthesis protein dehydration domain-containing protein</fullName>
    </recommendedName>
</protein>
<proteinExistence type="predicted"/>
<reference evidence="3 4" key="1">
    <citation type="submission" date="2012-04" db="EMBL/GenBank/DDBJ databases">
        <title>The Genome Sequence of Bacillus cereus VD048.</title>
        <authorList>
            <consortium name="The Broad Institute Genome Sequencing Platform"/>
            <consortium name="The Broad Institute Genome Sequencing Center for Infectious Disease"/>
            <person name="Feldgarden M."/>
            <person name="Van der Auwera G.A."/>
            <person name="Mahillon J."/>
            <person name="Duprez V."/>
            <person name="Timmery S."/>
            <person name="Mattelet C."/>
            <person name="Dierick K."/>
            <person name="Sun M."/>
            <person name="Yu Z."/>
            <person name="Zhu L."/>
            <person name="Hu X."/>
            <person name="Shank E.B."/>
            <person name="Swiecicka I."/>
            <person name="Hansen B.M."/>
            <person name="Andrup L."/>
            <person name="Young S.K."/>
            <person name="Zeng Q."/>
            <person name="Gargeya S."/>
            <person name="Fitzgerald M."/>
            <person name="Haas B."/>
            <person name="Abouelleil A."/>
            <person name="Alvarado L."/>
            <person name="Arachchi H.M."/>
            <person name="Berlin A."/>
            <person name="Chapman S.B."/>
            <person name="Goldberg J."/>
            <person name="Griggs A."/>
            <person name="Gujja S."/>
            <person name="Hansen M."/>
            <person name="Howarth C."/>
            <person name="Imamovic A."/>
            <person name="Larimer J."/>
            <person name="McCowen C."/>
            <person name="Montmayeur A."/>
            <person name="Murphy C."/>
            <person name="Neiman D."/>
            <person name="Pearson M."/>
            <person name="Priest M."/>
            <person name="Roberts A."/>
            <person name="Saif S."/>
            <person name="Shea T."/>
            <person name="Sisk P."/>
            <person name="Sykes S."/>
            <person name="Wortman J."/>
            <person name="Nusbaum C."/>
            <person name="Birren B."/>
        </authorList>
    </citation>
    <scope>NUCLEOTIDE SEQUENCE [LARGE SCALE GENOMIC DNA]</scope>
    <source>
        <strain evidence="3 4">VD048</strain>
    </source>
</reference>
<gene>
    <name evidence="3" type="ORF">IIG_05064</name>
    <name evidence="2" type="ORF">IIG_05295</name>
</gene>
<dbReference type="HOGENOM" id="CLU_574619_0_0_9"/>